<dbReference type="RefSeq" id="WP_169490744.1">
    <property type="nucleotide sequence ID" value="NZ_JABBGJ010000066.1"/>
</dbReference>
<dbReference type="Pfam" id="PF13676">
    <property type="entry name" value="TIR_2"/>
    <property type="match status" value="1"/>
</dbReference>
<name>A0A848IRW8_9BURK</name>
<feature type="domain" description="TIR" evidence="1">
    <location>
        <begin position="8"/>
        <end position="128"/>
    </location>
</feature>
<dbReference type="EMBL" id="JABBGJ010000066">
    <property type="protein sequence ID" value="NMM03970.1"/>
    <property type="molecule type" value="Genomic_DNA"/>
</dbReference>
<comment type="caution">
    <text evidence="2">The sequence shown here is derived from an EMBL/GenBank/DDBJ whole genome shotgun (WGS) entry which is preliminary data.</text>
</comment>
<evidence type="ECO:0000313" key="3">
    <source>
        <dbReference type="Proteomes" id="UP000544134"/>
    </source>
</evidence>
<sequence length="324" mass="35912">MDEKSTAFISYAWGGKIEKKEWLRDDIVHYLSYEFSVFWDRDAIPFGEASDDVISHVLAERPIVVLCLCDLAYLASASRVDSGLSSELAMLTQIAGSEGVRIIPIILDRECIGKLPSPLTKKTYLDLSALHARELPLGDAALAVATGGTQAQMAELLSSQLSRADIRDRAEVYFNGMPMKLYGSGSTHEVRTVHGQYLLPQQWMCESSNWKYMLADENETYHPPKGIWHWDHWSPSRGMCALGTDACSAFFPGRTGVDDILAIERAGMLLAEHFICFVKKEESFILDSDDLVRVLINHGGINALDRLLPSLDEPELVASAAQSS</sequence>
<reference evidence="2 3" key="1">
    <citation type="submission" date="2020-04" db="EMBL/GenBank/DDBJ databases">
        <title>Paraburkholderia sp. RP-4-7 isolated from soil.</title>
        <authorList>
            <person name="Dahal R.H."/>
        </authorList>
    </citation>
    <scope>NUCLEOTIDE SEQUENCE [LARGE SCALE GENOMIC DNA]</scope>
    <source>
        <strain evidence="2 3">RP-4-7</strain>
    </source>
</reference>
<dbReference type="Gene3D" id="3.40.50.10140">
    <property type="entry name" value="Toll/interleukin-1 receptor homology (TIR) domain"/>
    <property type="match status" value="1"/>
</dbReference>
<proteinExistence type="predicted"/>
<evidence type="ECO:0000259" key="1">
    <source>
        <dbReference type="Pfam" id="PF13676"/>
    </source>
</evidence>
<gene>
    <name evidence="2" type="ORF">HHL24_39670</name>
</gene>
<dbReference type="InterPro" id="IPR000157">
    <property type="entry name" value="TIR_dom"/>
</dbReference>
<dbReference type="GO" id="GO:0007165">
    <property type="term" value="P:signal transduction"/>
    <property type="evidence" value="ECO:0007669"/>
    <property type="project" value="InterPro"/>
</dbReference>
<organism evidence="2 3">
    <name type="scientific">Paraburkholderia polaris</name>
    <dbReference type="NCBI Taxonomy" id="2728848"/>
    <lineage>
        <taxon>Bacteria</taxon>
        <taxon>Pseudomonadati</taxon>
        <taxon>Pseudomonadota</taxon>
        <taxon>Betaproteobacteria</taxon>
        <taxon>Burkholderiales</taxon>
        <taxon>Burkholderiaceae</taxon>
        <taxon>Paraburkholderia</taxon>
    </lineage>
</organism>
<dbReference type="Proteomes" id="UP000544134">
    <property type="component" value="Unassembled WGS sequence"/>
</dbReference>
<evidence type="ECO:0000313" key="2">
    <source>
        <dbReference type="EMBL" id="NMM03970.1"/>
    </source>
</evidence>
<protein>
    <submittedName>
        <fullName evidence="2">TIR domain-containing protein</fullName>
    </submittedName>
</protein>
<keyword evidence="3" id="KW-1185">Reference proteome</keyword>
<accession>A0A848IRW8</accession>
<dbReference type="InterPro" id="IPR035897">
    <property type="entry name" value="Toll_tir_struct_dom_sf"/>
</dbReference>
<dbReference type="AlphaFoldDB" id="A0A848IRW8"/>